<dbReference type="STRING" id="1038014.SAMN04487910_2678"/>
<accession>A0A1H7QU29</accession>
<evidence type="ECO:0000313" key="1">
    <source>
        <dbReference type="EMBL" id="SEL51135.1"/>
    </source>
</evidence>
<evidence type="ECO:0000313" key="2">
    <source>
        <dbReference type="Proteomes" id="UP000198521"/>
    </source>
</evidence>
<keyword evidence="2" id="KW-1185">Reference proteome</keyword>
<proteinExistence type="predicted"/>
<reference evidence="1 2" key="1">
    <citation type="submission" date="2016-10" db="EMBL/GenBank/DDBJ databases">
        <authorList>
            <person name="de Groot N.N."/>
        </authorList>
    </citation>
    <scope>NUCLEOTIDE SEQUENCE [LARGE SCALE GENOMIC DNA]</scope>
    <source>
        <strain evidence="1 2">DSM 25232</strain>
    </source>
</reference>
<dbReference type="EMBL" id="FOAB01000004">
    <property type="protein sequence ID" value="SEL51135.1"/>
    <property type="molecule type" value="Genomic_DNA"/>
</dbReference>
<protein>
    <submittedName>
        <fullName evidence="1">Uncharacterized protein</fullName>
    </submittedName>
</protein>
<dbReference type="Proteomes" id="UP000198521">
    <property type="component" value="Unassembled WGS sequence"/>
</dbReference>
<sequence>MGRDKRGLKNDFSKDPIDYRKIRKEDVHYPKVDFLKTNILRKFKVSATLILFALFFVF</sequence>
<organism evidence="1 2">
    <name type="scientific">Aquimarina amphilecti</name>
    <dbReference type="NCBI Taxonomy" id="1038014"/>
    <lineage>
        <taxon>Bacteria</taxon>
        <taxon>Pseudomonadati</taxon>
        <taxon>Bacteroidota</taxon>
        <taxon>Flavobacteriia</taxon>
        <taxon>Flavobacteriales</taxon>
        <taxon>Flavobacteriaceae</taxon>
        <taxon>Aquimarina</taxon>
    </lineage>
</organism>
<gene>
    <name evidence="1" type="ORF">SAMN04487910_2678</name>
</gene>
<dbReference type="AlphaFoldDB" id="A0A1H7QU29"/>
<name>A0A1H7QU29_AQUAM</name>